<keyword evidence="1" id="KW-1133">Transmembrane helix</keyword>
<gene>
    <name evidence="2" type="ORF">BDV39DRAFT_179347</name>
</gene>
<name>A0A5N6WW58_9EURO</name>
<keyword evidence="3" id="KW-1185">Reference proteome</keyword>
<evidence type="ECO:0000313" key="2">
    <source>
        <dbReference type="EMBL" id="KAE8325144.1"/>
    </source>
</evidence>
<evidence type="ECO:0000313" key="3">
    <source>
        <dbReference type="Proteomes" id="UP000325945"/>
    </source>
</evidence>
<dbReference type="AlphaFoldDB" id="A0A5N6WW58"/>
<accession>A0A5N6WW58</accession>
<protein>
    <submittedName>
        <fullName evidence="2">Uncharacterized protein</fullName>
    </submittedName>
</protein>
<evidence type="ECO:0000256" key="1">
    <source>
        <dbReference type="SAM" id="Phobius"/>
    </source>
</evidence>
<feature type="transmembrane region" description="Helical" evidence="1">
    <location>
        <begin position="25"/>
        <end position="46"/>
    </location>
</feature>
<dbReference type="EMBL" id="ML741811">
    <property type="protein sequence ID" value="KAE8325144.1"/>
    <property type="molecule type" value="Genomic_DNA"/>
</dbReference>
<organism evidence="2 3">
    <name type="scientific">Aspergillus sergii</name>
    <dbReference type="NCBI Taxonomy" id="1034303"/>
    <lineage>
        <taxon>Eukaryota</taxon>
        <taxon>Fungi</taxon>
        <taxon>Dikarya</taxon>
        <taxon>Ascomycota</taxon>
        <taxon>Pezizomycotina</taxon>
        <taxon>Eurotiomycetes</taxon>
        <taxon>Eurotiomycetidae</taxon>
        <taxon>Eurotiales</taxon>
        <taxon>Aspergillaceae</taxon>
        <taxon>Aspergillus</taxon>
        <taxon>Aspergillus subgen. Circumdati</taxon>
    </lineage>
</organism>
<proteinExistence type="predicted"/>
<sequence>MLLVSVSIYLFEKFPSHPVRKLLQFTWVPTSLIIYTLLVTTPVMLYPNKPPR</sequence>
<reference evidence="3" key="1">
    <citation type="submission" date="2019-04" db="EMBL/GenBank/DDBJ databases">
        <title>Friends and foes A comparative genomics studyof 23 Aspergillus species from section Flavi.</title>
        <authorList>
            <consortium name="DOE Joint Genome Institute"/>
            <person name="Kjaerbolling I."/>
            <person name="Vesth T."/>
            <person name="Frisvad J.C."/>
            <person name="Nybo J.L."/>
            <person name="Theobald S."/>
            <person name="Kildgaard S."/>
            <person name="Isbrandt T."/>
            <person name="Kuo A."/>
            <person name="Sato A."/>
            <person name="Lyhne E.K."/>
            <person name="Kogle M.E."/>
            <person name="Wiebenga A."/>
            <person name="Kun R.S."/>
            <person name="Lubbers R.J."/>
            <person name="Makela M.R."/>
            <person name="Barry K."/>
            <person name="Chovatia M."/>
            <person name="Clum A."/>
            <person name="Daum C."/>
            <person name="Haridas S."/>
            <person name="He G."/>
            <person name="LaButti K."/>
            <person name="Lipzen A."/>
            <person name="Mondo S."/>
            <person name="Riley R."/>
            <person name="Salamov A."/>
            <person name="Simmons B.A."/>
            <person name="Magnuson J.K."/>
            <person name="Henrissat B."/>
            <person name="Mortensen U.H."/>
            <person name="Larsen T.O."/>
            <person name="Devries R.P."/>
            <person name="Grigoriev I.V."/>
            <person name="Machida M."/>
            <person name="Baker S.E."/>
            <person name="Andersen M.R."/>
        </authorList>
    </citation>
    <scope>NUCLEOTIDE SEQUENCE [LARGE SCALE GENOMIC DNA]</scope>
    <source>
        <strain evidence="3">CBS 130017</strain>
    </source>
</reference>
<keyword evidence="1" id="KW-0472">Membrane</keyword>
<dbReference type="Proteomes" id="UP000325945">
    <property type="component" value="Unassembled WGS sequence"/>
</dbReference>
<keyword evidence="1" id="KW-0812">Transmembrane</keyword>